<dbReference type="EMBL" id="CP123584">
    <property type="protein sequence ID" value="WZK90351.1"/>
    <property type="molecule type" value="Genomic_DNA"/>
</dbReference>
<evidence type="ECO:0000313" key="2">
    <source>
        <dbReference type="Proteomes" id="UP001623232"/>
    </source>
</evidence>
<reference evidence="1 2" key="1">
    <citation type="submission" date="2023-04" db="EMBL/GenBank/DDBJ databases">
        <title>Complete genome sequence of Alisedimentitalea scapharcae.</title>
        <authorList>
            <person name="Rong J.-C."/>
            <person name="Yi M.-L."/>
            <person name="Zhao Q."/>
        </authorList>
    </citation>
    <scope>NUCLEOTIDE SEQUENCE [LARGE SCALE GENOMIC DNA]</scope>
    <source>
        <strain evidence="1 2">KCTC 42119</strain>
    </source>
</reference>
<organism evidence="1 2">
    <name type="scientific">Aliisedimentitalea scapharcae</name>
    <dbReference type="NCBI Taxonomy" id="1524259"/>
    <lineage>
        <taxon>Bacteria</taxon>
        <taxon>Pseudomonadati</taxon>
        <taxon>Pseudomonadota</taxon>
        <taxon>Alphaproteobacteria</taxon>
        <taxon>Rhodobacterales</taxon>
        <taxon>Roseobacteraceae</taxon>
        <taxon>Aliisedimentitalea</taxon>
    </lineage>
</organism>
<sequence length="235" mass="26737">MSHELDDKLKKLAASANYSPAGLKDLFEGWDIVDFMMVEAAIRQASDPAEWQQSLDTIPRDRHEDWMQSWEKRLLGAWEVSGFSDMRRAATVLRRLLLMTQQSEFELIREAFRLPLELPEGRGVPDYLIGMDDKTELSRTVRNNIDKPERLFAVRDLARFDDKASVAAEEVKSCFPNASQVIDGLLAEMLRGFEFGNDTIKLRPTIILGEPGIGKTTVVRIPRYAAKDRLGGWSH</sequence>
<protein>
    <submittedName>
        <fullName evidence="1">Uncharacterized protein</fullName>
    </submittedName>
</protein>
<dbReference type="Proteomes" id="UP001623232">
    <property type="component" value="Chromosome"/>
</dbReference>
<evidence type="ECO:0000313" key="1">
    <source>
        <dbReference type="EMBL" id="WZK90351.1"/>
    </source>
</evidence>
<name>A0ABZ2Y0D9_9RHOB</name>
<keyword evidence="2" id="KW-1185">Reference proteome</keyword>
<gene>
    <name evidence="1" type="ORF">QEZ52_07350</name>
</gene>
<dbReference type="RefSeq" id="WP_406649019.1">
    <property type="nucleotide sequence ID" value="NZ_CP123584.1"/>
</dbReference>
<accession>A0ABZ2Y0D9</accession>
<proteinExistence type="predicted"/>